<dbReference type="Gene3D" id="3.20.19.10">
    <property type="entry name" value="Aconitase, domain 4"/>
    <property type="match status" value="1"/>
</dbReference>
<evidence type="ECO:0000256" key="6">
    <source>
        <dbReference type="ARBA" id="ARBA00011998"/>
    </source>
</evidence>
<dbReference type="InterPro" id="IPR015928">
    <property type="entry name" value="Aconitase/3IPM_dehydase_swvl"/>
</dbReference>
<sequence length="197" mass="21194">MSISSVARIEGRAVPVRGNDIDTDRVIPARYLRCVTFDGLGEHAFEDDRKAGGHPFDDPRFQGASILVVNRNFGCGSSREHAPQSLMRWGIRAVIGESFAEIFRGNCTAMGIPCVTADGADVLLLMEAVEAEPGQAVVMDLRTKTVTYGDRAVKVQIPNSARSQLLEGAWDATGQLLEGTAAVRATAARLPYVSGFK</sequence>
<dbReference type="PANTHER" id="PTHR43345:SF5">
    <property type="entry name" value="3-ISOPROPYLMALATE DEHYDRATASE SMALL SUBUNIT"/>
    <property type="match status" value="1"/>
</dbReference>
<evidence type="ECO:0000256" key="2">
    <source>
        <dbReference type="ARBA" id="ARBA00002695"/>
    </source>
</evidence>
<dbReference type="InterPro" id="IPR000573">
    <property type="entry name" value="AconitaseA/IPMdHydase_ssu_swvl"/>
</dbReference>
<dbReference type="Pfam" id="PF00694">
    <property type="entry name" value="Aconitase_C"/>
    <property type="match status" value="1"/>
</dbReference>
<comment type="function">
    <text evidence="2">Catalyzes the isomerization between 2-isopropylmalate and 3-isopropylmalate, via the formation of 2-isopropylmaleate.</text>
</comment>
<name>A0A1F6D340_HANXR</name>
<dbReference type="InterPro" id="IPR033940">
    <property type="entry name" value="IPMI_Swivel"/>
</dbReference>
<organism evidence="12 13">
    <name type="scientific">Handelsmanbacteria sp. (strain RIFCSPLOWO2_12_FULL_64_10)</name>
    <dbReference type="NCBI Taxonomy" id="1817868"/>
    <lineage>
        <taxon>Bacteria</taxon>
        <taxon>Candidatus Handelsmaniibacteriota</taxon>
    </lineage>
</organism>
<dbReference type="EMBL" id="MFKF01000059">
    <property type="protein sequence ID" value="OGG55849.1"/>
    <property type="molecule type" value="Genomic_DNA"/>
</dbReference>
<dbReference type="GO" id="GO:0003861">
    <property type="term" value="F:3-isopropylmalate dehydratase activity"/>
    <property type="evidence" value="ECO:0007669"/>
    <property type="project" value="UniProtKB-EC"/>
</dbReference>
<dbReference type="SUPFAM" id="SSF52016">
    <property type="entry name" value="LeuD/IlvD-like"/>
    <property type="match status" value="1"/>
</dbReference>
<dbReference type="InterPro" id="IPR050075">
    <property type="entry name" value="LeuD"/>
</dbReference>
<keyword evidence="7" id="KW-0432">Leucine biosynthesis</keyword>
<keyword evidence="9" id="KW-0456">Lyase</keyword>
<dbReference type="PANTHER" id="PTHR43345">
    <property type="entry name" value="3-ISOPROPYLMALATE DEHYDRATASE SMALL SUBUNIT 2-RELATED-RELATED"/>
    <property type="match status" value="1"/>
</dbReference>
<evidence type="ECO:0000256" key="7">
    <source>
        <dbReference type="ARBA" id="ARBA00022430"/>
    </source>
</evidence>
<keyword evidence="8" id="KW-0028">Amino-acid biosynthesis</keyword>
<dbReference type="GO" id="GO:0009098">
    <property type="term" value="P:L-leucine biosynthetic process"/>
    <property type="evidence" value="ECO:0007669"/>
    <property type="project" value="UniProtKB-KW"/>
</dbReference>
<evidence type="ECO:0000256" key="3">
    <source>
        <dbReference type="ARBA" id="ARBA00004729"/>
    </source>
</evidence>
<evidence type="ECO:0000313" key="13">
    <source>
        <dbReference type="Proteomes" id="UP000178606"/>
    </source>
</evidence>
<comment type="catalytic activity">
    <reaction evidence="1">
        <text>(2R,3S)-3-isopropylmalate = (2S)-2-isopropylmalate</text>
        <dbReference type="Rhea" id="RHEA:32287"/>
        <dbReference type="ChEBI" id="CHEBI:1178"/>
        <dbReference type="ChEBI" id="CHEBI:35121"/>
        <dbReference type="EC" id="4.2.1.33"/>
    </reaction>
</comment>
<evidence type="ECO:0000256" key="9">
    <source>
        <dbReference type="ARBA" id="ARBA00023239"/>
    </source>
</evidence>
<dbReference type="NCBIfam" id="NF002458">
    <property type="entry name" value="PRK01641.1"/>
    <property type="match status" value="1"/>
</dbReference>
<comment type="similarity">
    <text evidence="4">Belongs to the LeuD family. LeuD type 1 subfamily.</text>
</comment>
<evidence type="ECO:0000313" key="12">
    <source>
        <dbReference type="EMBL" id="OGG55849.1"/>
    </source>
</evidence>
<comment type="subunit">
    <text evidence="5">Heterodimer of LeuC and LeuD.</text>
</comment>
<dbReference type="EC" id="4.2.1.33" evidence="6"/>
<evidence type="ECO:0000256" key="5">
    <source>
        <dbReference type="ARBA" id="ARBA00011271"/>
    </source>
</evidence>
<dbReference type="AlphaFoldDB" id="A0A1F6D340"/>
<evidence type="ECO:0000256" key="8">
    <source>
        <dbReference type="ARBA" id="ARBA00022605"/>
    </source>
</evidence>
<comment type="pathway">
    <text evidence="3">Amino-acid biosynthesis; L-leucine biosynthesis; L-leucine from 3-methyl-2-oxobutanoate: step 2/4.</text>
</comment>
<dbReference type="Proteomes" id="UP000178606">
    <property type="component" value="Unassembled WGS sequence"/>
</dbReference>
<evidence type="ECO:0000256" key="1">
    <source>
        <dbReference type="ARBA" id="ARBA00000491"/>
    </source>
</evidence>
<dbReference type="GO" id="GO:0016853">
    <property type="term" value="F:isomerase activity"/>
    <property type="evidence" value="ECO:0007669"/>
    <property type="project" value="UniProtKB-KW"/>
</dbReference>
<reference evidence="12 13" key="1">
    <citation type="journal article" date="2016" name="Nat. Commun.">
        <title>Thousands of microbial genomes shed light on interconnected biogeochemical processes in an aquifer system.</title>
        <authorList>
            <person name="Anantharaman K."/>
            <person name="Brown C.T."/>
            <person name="Hug L.A."/>
            <person name="Sharon I."/>
            <person name="Castelle C.J."/>
            <person name="Probst A.J."/>
            <person name="Thomas B.C."/>
            <person name="Singh A."/>
            <person name="Wilkins M.J."/>
            <person name="Karaoz U."/>
            <person name="Brodie E.L."/>
            <person name="Williams K.H."/>
            <person name="Hubbard S.S."/>
            <person name="Banfield J.F."/>
        </authorList>
    </citation>
    <scope>NUCLEOTIDE SEQUENCE [LARGE SCALE GENOMIC DNA]</scope>
    <source>
        <strain evidence="13">RIFCSPLOWO2_12_FULL_64_10</strain>
    </source>
</reference>
<feature type="domain" description="Aconitase A/isopropylmalate dehydratase small subunit swivel" evidence="11">
    <location>
        <begin position="58"/>
        <end position="112"/>
    </location>
</feature>
<comment type="caution">
    <text evidence="12">The sequence shown here is derived from an EMBL/GenBank/DDBJ whole genome shotgun (WGS) entry which is preliminary data.</text>
</comment>
<evidence type="ECO:0000259" key="11">
    <source>
        <dbReference type="Pfam" id="PF00694"/>
    </source>
</evidence>
<evidence type="ECO:0000256" key="10">
    <source>
        <dbReference type="ARBA" id="ARBA00023304"/>
    </source>
</evidence>
<accession>A0A1F6D340</accession>
<evidence type="ECO:0000256" key="4">
    <source>
        <dbReference type="ARBA" id="ARBA00009845"/>
    </source>
</evidence>
<keyword evidence="10" id="KW-0100">Branched-chain amino acid biosynthesis</keyword>
<gene>
    <name evidence="12" type="ORF">A3F84_24870</name>
</gene>
<dbReference type="CDD" id="cd01577">
    <property type="entry name" value="IPMI_Swivel"/>
    <property type="match status" value="1"/>
</dbReference>
<protein>
    <recommendedName>
        <fullName evidence="6">3-isopropylmalate dehydratase</fullName>
        <ecNumber evidence="6">4.2.1.33</ecNumber>
    </recommendedName>
</protein>
<keyword evidence="12" id="KW-0413">Isomerase</keyword>
<proteinExistence type="inferred from homology"/>